<dbReference type="GO" id="GO:0005802">
    <property type="term" value="C:trans-Golgi network"/>
    <property type="evidence" value="ECO:0007669"/>
    <property type="project" value="InterPro"/>
</dbReference>
<evidence type="ECO:0000256" key="1">
    <source>
        <dbReference type="SAM" id="MobiDB-lite"/>
    </source>
</evidence>
<proteinExistence type="predicted"/>
<organism evidence="2 3">
    <name type="scientific">Trypanosoma rangeli SC58</name>
    <dbReference type="NCBI Taxonomy" id="429131"/>
    <lineage>
        <taxon>Eukaryota</taxon>
        <taxon>Discoba</taxon>
        <taxon>Euglenozoa</taxon>
        <taxon>Kinetoplastea</taxon>
        <taxon>Metakinetoplastina</taxon>
        <taxon>Trypanosomatida</taxon>
        <taxon>Trypanosomatidae</taxon>
        <taxon>Trypanosoma</taxon>
        <taxon>Herpetosoma</taxon>
    </lineage>
</organism>
<evidence type="ECO:0000313" key="3">
    <source>
        <dbReference type="Proteomes" id="UP000031737"/>
    </source>
</evidence>
<dbReference type="VEuPathDB" id="TriTrypDB:TRSC58_05617"/>
<dbReference type="Proteomes" id="UP000031737">
    <property type="component" value="Unassembled WGS sequence"/>
</dbReference>
<evidence type="ECO:0000313" key="2">
    <source>
        <dbReference type="EMBL" id="ESL06706.1"/>
    </source>
</evidence>
<dbReference type="Gene3D" id="1.25.10.10">
    <property type="entry name" value="Leucine-rich Repeat Variant"/>
    <property type="match status" value="2"/>
</dbReference>
<feature type="compositionally biased region" description="Basic and acidic residues" evidence="1">
    <location>
        <begin position="892"/>
        <end position="902"/>
    </location>
</feature>
<dbReference type="EMBL" id="AUPL01005617">
    <property type="protein sequence ID" value="ESL06706.1"/>
    <property type="molecule type" value="Genomic_DNA"/>
</dbReference>
<dbReference type="InterPro" id="IPR016024">
    <property type="entry name" value="ARM-type_fold"/>
</dbReference>
<dbReference type="SUPFAM" id="SSF48371">
    <property type="entry name" value="ARM repeat"/>
    <property type="match status" value="1"/>
</dbReference>
<name>A0A061IXW0_TRYRA</name>
<sequence length="902" mass="98092">MQNVTAEEVAAWLRENRCPTTLLELYSEWKTVHHETHVSFLELAAACAPADKVLVGAADVTSVALDEAVVDMLVAYGKRQGKAALWKAVKQATAQVVSSNLPLVDDEKDESLQRCSPSAPVTSTVVGDQPSFLTEAVKRETGSSNDSGTNMMSPFHSRLQHAEENLEQTITVLSKGLPTLVSVVDPMRKDVLIPIISLAATLSRTKSAKAAARLQLLTLYSRPNREHRAAVAEAWSMTLRNLPSSVLEYDIVPELINLANAKSTERHILALDCVMCVASLFGARRHALRKSICQGLLQPLSEDETRAVRCHVVQCIAELWPIYPNDAEEKETSHADVSDSLLCYVQLILRLALHDVSGTVRRCALRSLHNQLLLPVCTPCFVALTRIVPLLISCLKMESAVLQCDDMLLRKGASTSAVKNLDAVESAVSGNVLTVASLIEDVIRHALEYVAGEKGGVATSVWKAYLHVVLPSAYDLVLVSHEQGTSNVSICALASALATRVSALCADQWCQVRNSLEAFTTQGSTGDSGGTEVWRSAGWRQRQLCFLFIFLTRVAGGTEAAGTLPSVDVNSIAREASTWLREMLLVDVVDDERAEMHVTNQERRGEAGVAERAKELHGTVVQRSEASARLDACATCLVWFATSVDDGSGNAAAVSSMLWSFTESSEEKQRMLAVALVERVSGLPKDDKVRETSIWPPLLVLMNDTVYEVKEAAMKATLSMVKFVSTPAAQEKLMTTVLATVEAEGCASRLGVAFLRHWCLLLREMPAEPRESFMYPQLANMINQLSDTMRRMDVKSAPFTVAGGRGSSPPSGQHKLTEDALASVLAVLEAIPRCAVVTPQLVNKYLIPSIQLLGSLKSLPASSRSQLLSITKEYTALLASSKGPRGTSSVFDRMRSELKKHL</sequence>
<protein>
    <submittedName>
        <fullName evidence="2">Uncharacterized protein</fullName>
    </submittedName>
</protein>
<gene>
    <name evidence="2" type="ORF">TRSC58_05617</name>
</gene>
<dbReference type="GO" id="GO:0032367">
    <property type="term" value="P:intracellular cholesterol transport"/>
    <property type="evidence" value="ECO:0007669"/>
    <property type="project" value="InterPro"/>
</dbReference>
<comment type="caution">
    <text evidence="2">The sequence shown here is derived from an EMBL/GenBank/DDBJ whole genome shotgun (WGS) entry which is preliminary data.</text>
</comment>
<dbReference type="OrthoDB" id="1695393at2759"/>
<dbReference type="GO" id="GO:0055037">
    <property type="term" value="C:recycling endosome"/>
    <property type="evidence" value="ECO:0007669"/>
    <property type="project" value="TreeGrafter"/>
</dbReference>
<dbReference type="InterPro" id="IPR011989">
    <property type="entry name" value="ARM-like"/>
</dbReference>
<dbReference type="InterPro" id="IPR040362">
    <property type="entry name" value="RELCH"/>
</dbReference>
<keyword evidence="3" id="KW-1185">Reference proteome</keyword>
<accession>A0A061IXW0</accession>
<dbReference type="PANTHER" id="PTHR32059">
    <property type="entry name" value="RAB11-BINDING PROTEIN RELCH"/>
    <property type="match status" value="1"/>
</dbReference>
<reference evidence="2 3" key="1">
    <citation type="submission" date="2013-07" db="EMBL/GenBank/DDBJ databases">
        <authorList>
            <person name="Stoco P.H."/>
            <person name="Wagner G."/>
            <person name="Gerber A."/>
            <person name="Zaha A."/>
            <person name="Thompson C."/>
            <person name="Bartholomeu D.C."/>
            <person name="Luckemeyer D.D."/>
            <person name="Bahia D."/>
            <person name="Loreto E."/>
            <person name="Prestes E.B."/>
            <person name="Lima F.M."/>
            <person name="Rodrigues-Luiz G."/>
            <person name="Vallejo G.A."/>
            <person name="Filho J.F."/>
            <person name="Monteiro K.M."/>
            <person name="Tyler K.M."/>
            <person name="de Almeida L.G."/>
            <person name="Ortiz M.F."/>
            <person name="Siervo M.A."/>
            <person name="de Moraes M.H."/>
            <person name="Cunha O.L."/>
            <person name="Mendonca-Neto R."/>
            <person name="Silva R."/>
            <person name="Teixeira S.M."/>
            <person name="Murta S.M."/>
            <person name="Sincero T.C."/>
            <person name="Mendes T.A."/>
            <person name="Urmenyi T.P."/>
            <person name="Silva V.G."/>
            <person name="da Rocha W.D."/>
            <person name="Andersson B."/>
            <person name="Romanha A.J."/>
            <person name="Steindel M."/>
            <person name="de Vasconcelos A.T."/>
            <person name="Grisard E.C."/>
        </authorList>
    </citation>
    <scope>NUCLEOTIDE SEQUENCE [LARGE SCALE GENOMIC DNA]</scope>
    <source>
        <strain evidence="2 3">SC58</strain>
    </source>
</reference>
<dbReference type="AlphaFoldDB" id="A0A061IXW0"/>
<dbReference type="PANTHER" id="PTHR32059:SF0">
    <property type="entry name" value="RAB11-BINDING PROTEIN RELCH"/>
    <property type="match status" value="1"/>
</dbReference>
<feature type="region of interest" description="Disordered" evidence="1">
    <location>
        <begin position="881"/>
        <end position="902"/>
    </location>
</feature>